<dbReference type="InterPro" id="IPR014729">
    <property type="entry name" value="Rossmann-like_a/b/a_fold"/>
</dbReference>
<organism evidence="3 4">
    <name type="scientific">Streptomyces glaucosporus</name>
    <dbReference type="NCBI Taxonomy" id="284044"/>
    <lineage>
        <taxon>Bacteria</taxon>
        <taxon>Bacillati</taxon>
        <taxon>Actinomycetota</taxon>
        <taxon>Actinomycetes</taxon>
        <taxon>Kitasatosporales</taxon>
        <taxon>Streptomycetaceae</taxon>
        <taxon>Streptomyces</taxon>
    </lineage>
</organism>
<evidence type="ECO:0000256" key="1">
    <source>
        <dbReference type="ARBA" id="ARBA00008791"/>
    </source>
</evidence>
<dbReference type="InterPro" id="IPR006016">
    <property type="entry name" value="UspA"/>
</dbReference>
<dbReference type="Gene3D" id="3.40.50.620">
    <property type="entry name" value="HUPs"/>
    <property type="match status" value="2"/>
</dbReference>
<dbReference type="EMBL" id="BAAATJ010000005">
    <property type="protein sequence ID" value="GAA2392127.1"/>
    <property type="molecule type" value="Genomic_DNA"/>
</dbReference>
<feature type="domain" description="UspA" evidence="2">
    <location>
        <begin position="156"/>
        <end position="285"/>
    </location>
</feature>
<dbReference type="PANTHER" id="PTHR46268">
    <property type="entry name" value="STRESS RESPONSE PROTEIN NHAX"/>
    <property type="match status" value="1"/>
</dbReference>
<evidence type="ECO:0000259" key="2">
    <source>
        <dbReference type="Pfam" id="PF00582"/>
    </source>
</evidence>
<dbReference type="InterPro" id="IPR006015">
    <property type="entry name" value="Universal_stress_UspA"/>
</dbReference>
<dbReference type="SUPFAM" id="SSF52402">
    <property type="entry name" value="Adenine nucleotide alpha hydrolases-like"/>
    <property type="match status" value="2"/>
</dbReference>
<name>A0ABP5V1N0_9ACTN</name>
<evidence type="ECO:0000313" key="4">
    <source>
        <dbReference type="Proteomes" id="UP001500058"/>
    </source>
</evidence>
<evidence type="ECO:0000313" key="3">
    <source>
        <dbReference type="EMBL" id="GAA2392127.1"/>
    </source>
</evidence>
<comment type="similarity">
    <text evidence="1">Belongs to the universal stress protein A family.</text>
</comment>
<proteinExistence type="inferred from homology"/>
<dbReference type="Proteomes" id="UP001500058">
    <property type="component" value="Unassembled WGS sequence"/>
</dbReference>
<feature type="domain" description="UspA" evidence="2">
    <location>
        <begin position="1"/>
        <end position="145"/>
    </location>
</feature>
<dbReference type="PRINTS" id="PR01438">
    <property type="entry name" value="UNVRSLSTRESS"/>
</dbReference>
<accession>A0ABP5V1N0</accession>
<dbReference type="PANTHER" id="PTHR46268:SF6">
    <property type="entry name" value="UNIVERSAL STRESS PROTEIN UP12"/>
    <property type="match status" value="1"/>
</dbReference>
<comment type="caution">
    <text evidence="3">The sequence shown here is derived from an EMBL/GenBank/DDBJ whole genome shotgun (WGS) entry which is preliminary data.</text>
</comment>
<keyword evidence="4" id="KW-1185">Reference proteome</keyword>
<sequence>MVGVDPDPSRRSALAWAADEADRRGLPLRLVHARGMTTSGYWSGEFRTGREQWEFREGWEEAARDAGERVLEDAAAFARRRRPRLEVSRRSADGHPAWVLREQARDAAMAVVGSRHLSRTEELLGSASVSLPLAAHAPCPVAVVPEPEHTARQPAHFVVGVDGSPDSAAAIDFAFEAAALRGAELRALCVWRPPLLGALSREAAEQEGRRVLSESLDGPAAARPEVEVRQEFVRGHPVQVLAEASAHALGLVVGSRGRGGFAGMLLGSVSQGVLRHARCPVLVVPASGGRAA</sequence>
<protein>
    <submittedName>
        <fullName evidence="3">Universal stress protein</fullName>
    </submittedName>
</protein>
<reference evidence="4" key="1">
    <citation type="journal article" date="2019" name="Int. J. Syst. Evol. Microbiol.">
        <title>The Global Catalogue of Microorganisms (GCM) 10K type strain sequencing project: providing services to taxonomists for standard genome sequencing and annotation.</title>
        <authorList>
            <consortium name="The Broad Institute Genomics Platform"/>
            <consortium name="The Broad Institute Genome Sequencing Center for Infectious Disease"/>
            <person name="Wu L."/>
            <person name="Ma J."/>
        </authorList>
    </citation>
    <scope>NUCLEOTIDE SEQUENCE [LARGE SCALE GENOMIC DNA]</scope>
    <source>
        <strain evidence="4">JCM 6921</strain>
    </source>
</reference>
<dbReference type="Pfam" id="PF00582">
    <property type="entry name" value="Usp"/>
    <property type="match status" value="2"/>
</dbReference>
<gene>
    <name evidence="3" type="ORF">GCM10010420_15610</name>
</gene>